<reference evidence="2" key="1">
    <citation type="submission" date="2022-11" db="UniProtKB">
        <authorList>
            <consortium name="WormBaseParasite"/>
        </authorList>
    </citation>
    <scope>IDENTIFICATION</scope>
</reference>
<evidence type="ECO:0000313" key="1">
    <source>
        <dbReference type="Proteomes" id="UP000887540"/>
    </source>
</evidence>
<protein>
    <submittedName>
        <fullName evidence="2">Uncharacterized protein</fullName>
    </submittedName>
</protein>
<dbReference type="WBParaSite" id="ACRNAN_scaffold6751.g32259.t1">
    <property type="protein sequence ID" value="ACRNAN_scaffold6751.g32259.t1"/>
    <property type="gene ID" value="ACRNAN_scaffold6751.g32259"/>
</dbReference>
<name>A0A914EC08_9BILA</name>
<organism evidence="1 2">
    <name type="scientific">Acrobeloides nanus</name>
    <dbReference type="NCBI Taxonomy" id="290746"/>
    <lineage>
        <taxon>Eukaryota</taxon>
        <taxon>Metazoa</taxon>
        <taxon>Ecdysozoa</taxon>
        <taxon>Nematoda</taxon>
        <taxon>Chromadorea</taxon>
        <taxon>Rhabditida</taxon>
        <taxon>Tylenchina</taxon>
        <taxon>Cephalobomorpha</taxon>
        <taxon>Cephaloboidea</taxon>
        <taxon>Cephalobidae</taxon>
        <taxon>Acrobeloides</taxon>
    </lineage>
</organism>
<keyword evidence="1" id="KW-1185">Reference proteome</keyword>
<evidence type="ECO:0000313" key="2">
    <source>
        <dbReference type="WBParaSite" id="ACRNAN_scaffold6751.g32259.t1"/>
    </source>
</evidence>
<dbReference type="AlphaFoldDB" id="A0A914EC08"/>
<accession>A0A914EC08</accession>
<sequence>MPTIEEESSQPNKEQKNLSCPAPLELQAVKFRVKYLRDGRKVINGYNVGRTLETTVHELSINKIVNCIRCINIIKTPVEQWNQLIKHSLLKRLSDCDESSSSNLYDSEYESATPGELWKQLINK</sequence>
<dbReference type="Proteomes" id="UP000887540">
    <property type="component" value="Unplaced"/>
</dbReference>
<proteinExistence type="predicted"/>